<feature type="region of interest" description="Disordered" evidence="3">
    <location>
        <begin position="377"/>
        <end position="428"/>
    </location>
</feature>
<dbReference type="PANTHER" id="PTHR12482">
    <property type="entry name" value="LIPASE ROG1-RELATED-RELATED"/>
    <property type="match status" value="1"/>
</dbReference>
<evidence type="ECO:0000259" key="5">
    <source>
        <dbReference type="Pfam" id="PF05057"/>
    </source>
</evidence>
<comment type="similarity">
    <text evidence="1">Belongs to the putative lipase ROG1 family.</text>
</comment>
<evidence type="ECO:0000256" key="3">
    <source>
        <dbReference type="SAM" id="MobiDB-lite"/>
    </source>
</evidence>
<dbReference type="Gene3D" id="3.40.50.1820">
    <property type="entry name" value="alpha/beta hydrolase"/>
    <property type="match status" value="1"/>
</dbReference>
<gene>
    <name evidence="6" type="ORF">Sste5346_000495</name>
</gene>
<accession>A0ABR3ZT36</accession>
<keyword evidence="4" id="KW-1133">Transmembrane helix</keyword>
<dbReference type="Proteomes" id="UP001583186">
    <property type="component" value="Unassembled WGS sequence"/>
</dbReference>
<reference evidence="6 7" key="1">
    <citation type="journal article" date="2024" name="IMA Fungus">
        <title>IMA Genome - F19 : A genome assembly and annotation guide to empower mycologists, including annotated draft genome sequences of Ceratocystis pirilliformis, Diaporthe australafricana, Fusarium ophioides, Paecilomyces lecythidis, and Sporothrix stenoceras.</title>
        <authorList>
            <person name="Aylward J."/>
            <person name="Wilson A.M."/>
            <person name="Visagie C.M."/>
            <person name="Spraker J."/>
            <person name="Barnes I."/>
            <person name="Buitendag C."/>
            <person name="Ceriani C."/>
            <person name="Del Mar Angel L."/>
            <person name="du Plessis D."/>
            <person name="Fuchs T."/>
            <person name="Gasser K."/>
            <person name="Kramer D."/>
            <person name="Li W."/>
            <person name="Munsamy K."/>
            <person name="Piso A."/>
            <person name="Price J.L."/>
            <person name="Sonnekus B."/>
            <person name="Thomas C."/>
            <person name="van der Nest A."/>
            <person name="van Dijk A."/>
            <person name="van Heerden A."/>
            <person name="van Vuuren N."/>
            <person name="Yilmaz N."/>
            <person name="Duong T.A."/>
            <person name="van der Merwe N.A."/>
            <person name="Wingfield M.J."/>
            <person name="Wingfield B.D."/>
        </authorList>
    </citation>
    <scope>NUCLEOTIDE SEQUENCE [LARGE SCALE GENOMIC DNA]</scope>
    <source>
        <strain evidence="6 7">CMW 5346</strain>
    </source>
</reference>
<keyword evidence="2" id="KW-0443">Lipid metabolism</keyword>
<comment type="caution">
    <text evidence="6">The sequence shown here is derived from an EMBL/GenBank/DDBJ whole genome shotgun (WGS) entry which is preliminary data.</text>
</comment>
<dbReference type="PANTHER" id="PTHR12482:SF65">
    <property type="entry name" value="ESTERASE, PUTATIVE (AFU_ORTHOLOGUE AFUA_3G12320)-RELATED"/>
    <property type="match status" value="1"/>
</dbReference>
<evidence type="ECO:0000256" key="2">
    <source>
        <dbReference type="ARBA" id="ARBA00022963"/>
    </source>
</evidence>
<keyword evidence="2" id="KW-0442">Lipid degradation</keyword>
<feature type="compositionally biased region" description="Polar residues" evidence="3">
    <location>
        <begin position="400"/>
        <end position="423"/>
    </location>
</feature>
<protein>
    <recommendedName>
        <fullName evidence="5">DUF676 domain-containing protein</fullName>
    </recommendedName>
</protein>
<keyword evidence="7" id="KW-1185">Reference proteome</keyword>
<dbReference type="Pfam" id="PF05057">
    <property type="entry name" value="DUF676"/>
    <property type="match status" value="1"/>
</dbReference>
<evidence type="ECO:0000313" key="7">
    <source>
        <dbReference type="Proteomes" id="UP001583186"/>
    </source>
</evidence>
<feature type="domain" description="DUF676" evidence="5">
    <location>
        <begin position="9"/>
        <end position="210"/>
    </location>
</feature>
<organism evidence="6 7">
    <name type="scientific">Sporothrix stenoceras</name>
    <dbReference type="NCBI Taxonomy" id="5173"/>
    <lineage>
        <taxon>Eukaryota</taxon>
        <taxon>Fungi</taxon>
        <taxon>Dikarya</taxon>
        <taxon>Ascomycota</taxon>
        <taxon>Pezizomycotina</taxon>
        <taxon>Sordariomycetes</taxon>
        <taxon>Sordariomycetidae</taxon>
        <taxon>Ophiostomatales</taxon>
        <taxon>Ophiostomataceae</taxon>
        <taxon>Sporothrix</taxon>
    </lineage>
</organism>
<evidence type="ECO:0000256" key="1">
    <source>
        <dbReference type="ARBA" id="ARBA00007920"/>
    </source>
</evidence>
<proteinExistence type="inferred from homology"/>
<dbReference type="SUPFAM" id="SSF53474">
    <property type="entry name" value="alpha/beta-Hydrolases"/>
    <property type="match status" value="1"/>
</dbReference>
<sequence length="492" mass="54078">MAEYNGGSAKADHLCVLVHGLWGQPEHLGSVASTLREKYSEDQLHILVAGSNSGYNTYDGIDTGGERVCREIEDALKAAADKGAKITKLSVIGYSLGGLVARYAVGLLHAKGIMDKLECKNFTAFASPFLGARSPTRGAFSTVFNAIGARTISVSGRQLFGIDSFRDTGRPLLAIMADPESIFMAGLRQFERRTLYANIINDRSAVYYTTAISKTDPFAEVGAEGGEIEDLPLNFVPGYDSTIMDQKEPMAIDRLAAAMKRVRERKASGEAAKAKAEAMAQQGQLPPAKALRRFLAKPWNRERRLQLFEAAPMLAFALLLPLGLTLFLMNSVYQNVQSSKRLKLHEGGLAGIDIKSYRVPLWMKGLRDTVEETYEDINTAQDPEFTSPNDSDSDLESIAQGGSQQQLPLFNSKSGQKGASNGASPADGSLLNLSPEQFTMIDNLDSLGWRKYRVWIRKVRHSHAAIIVRHDSPRFEEGKTVLRHFVNEEFLI</sequence>
<keyword evidence="4" id="KW-0472">Membrane</keyword>
<dbReference type="InterPro" id="IPR044294">
    <property type="entry name" value="Lipase-like"/>
</dbReference>
<dbReference type="EMBL" id="JAWCUI010000002">
    <property type="protein sequence ID" value="KAL1903210.1"/>
    <property type="molecule type" value="Genomic_DNA"/>
</dbReference>
<feature type="compositionally biased region" description="Polar residues" evidence="3">
    <location>
        <begin position="377"/>
        <end position="390"/>
    </location>
</feature>
<dbReference type="InterPro" id="IPR007751">
    <property type="entry name" value="DUF676_lipase-like"/>
</dbReference>
<dbReference type="InterPro" id="IPR029058">
    <property type="entry name" value="AB_hydrolase_fold"/>
</dbReference>
<evidence type="ECO:0000313" key="6">
    <source>
        <dbReference type="EMBL" id="KAL1903210.1"/>
    </source>
</evidence>
<evidence type="ECO:0000256" key="4">
    <source>
        <dbReference type="SAM" id="Phobius"/>
    </source>
</evidence>
<feature type="transmembrane region" description="Helical" evidence="4">
    <location>
        <begin position="310"/>
        <end position="333"/>
    </location>
</feature>
<name>A0ABR3ZT36_9PEZI</name>
<keyword evidence="4" id="KW-0812">Transmembrane</keyword>